<dbReference type="NCBIfam" id="TIGR02246">
    <property type="entry name" value="SgcJ/EcaC family oxidoreductase"/>
    <property type="match status" value="1"/>
</dbReference>
<dbReference type="RefSeq" id="WP_133403901.1">
    <property type="nucleotide sequence ID" value="NZ_SMTK01000003.1"/>
</dbReference>
<proteinExistence type="predicted"/>
<dbReference type="EMBL" id="SMTK01000003">
    <property type="protein sequence ID" value="TDK25643.1"/>
    <property type="molecule type" value="Genomic_DNA"/>
</dbReference>
<dbReference type="Pfam" id="PF13474">
    <property type="entry name" value="SnoaL_3"/>
    <property type="match status" value="1"/>
</dbReference>
<feature type="domain" description="SnoaL-like" evidence="1">
    <location>
        <begin position="22"/>
        <end position="132"/>
    </location>
</feature>
<evidence type="ECO:0000313" key="2">
    <source>
        <dbReference type="EMBL" id="TDK25643.1"/>
    </source>
</evidence>
<name>A0A4R5TWV9_9MICC</name>
<sequence length="135" mass="14855">MEPSGIEAPEANASDTGTLGIVNAVFAAWANGIRDHRPEEVASLFTEDAIFQGLDRSHGIGRPVVTAYYEKQPAGLRADYRILEHRRLSVDVLVAYADVDFSFLDGRVIPVHLTVVLQRAGGSWLISHYHVSKIQ</sequence>
<keyword evidence="3" id="KW-1185">Reference proteome</keyword>
<evidence type="ECO:0000259" key="1">
    <source>
        <dbReference type="Pfam" id="PF13474"/>
    </source>
</evidence>
<dbReference type="SUPFAM" id="SSF54427">
    <property type="entry name" value="NTF2-like"/>
    <property type="match status" value="1"/>
</dbReference>
<dbReference type="InterPro" id="IPR032710">
    <property type="entry name" value="NTF2-like_dom_sf"/>
</dbReference>
<dbReference type="OrthoDB" id="4475408at2"/>
<accession>A0A4R5TWV9</accession>
<dbReference type="Proteomes" id="UP000295411">
    <property type="component" value="Unassembled WGS sequence"/>
</dbReference>
<comment type="caution">
    <text evidence="2">The sequence shown here is derived from an EMBL/GenBank/DDBJ whole genome shotgun (WGS) entry which is preliminary data.</text>
</comment>
<dbReference type="Gene3D" id="3.10.450.50">
    <property type="match status" value="1"/>
</dbReference>
<dbReference type="InterPro" id="IPR011944">
    <property type="entry name" value="Steroid_delta5-4_isomerase"/>
</dbReference>
<protein>
    <submittedName>
        <fullName evidence="2">SgcJ/EcaC family oxidoreductase</fullName>
    </submittedName>
</protein>
<gene>
    <name evidence="2" type="ORF">E2F48_10400</name>
</gene>
<dbReference type="AlphaFoldDB" id="A0A4R5TWV9"/>
<evidence type="ECO:0000313" key="3">
    <source>
        <dbReference type="Proteomes" id="UP000295411"/>
    </source>
</evidence>
<organism evidence="2 3">
    <name type="scientific">Arthrobacter crusticola</name>
    <dbReference type="NCBI Taxonomy" id="2547960"/>
    <lineage>
        <taxon>Bacteria</taxon>
        <taxon>Bacillati</taxon>
        <taxon>Actinomycetota</taxon>
        <taxon>Actinomycetes</taxon>
        <taxon>Micrococcales</taxon>
        <taxon>Micrococcaceae</taxon>
        <taxon>Arthrobacter</taxon>
    </lineage>
</organism>
<reference evidence="2 3" key="1">
    <citation type="submission" date="2019-03" db="EMBL/GenBank/DDBJ databases">
        <title>Arthrobacter sp. nov., an bacterium isolated from biocrust in Mu Us Desert.</title>
        <authorList>
            <person name="Lixiong L."/>
        </authorList>
    </citation>
    <scope>NUCLEOTIDE SEQUENCE [LARGE SCALE GENOMIC DNA]</scope>
    <source>
        <strain evidence="2 3">SLN-3</strain>
    </source>
</reference>
<dbReference type="InterPro" id="IPR037401">
    <property type="entry name" value="SnoaL-like"/>
</dbReference>